<dbReference type="PANTHER" id="PTHR43441:SF2">
    <property type="entry name" value="FAMILY ACETYLTRANSFERASE, PUTATIVE (AFU_ORTHOLOGUE AFUA_7G00850)-RELATED"/>
    <property type="match status" value="1"/>
</dbReference>
<feature type="domain" description="N-acetyltransferase" evidence="1">
    <location>
        <begin position="54"/>
        <end position="196"/>
    </location>
</feature>
<dbReference type="AlphaFoldDB" id="A0AAJ6MV98"/>
<dbReference type="GO" id="GO:0005737">
    <property type="term" value="C:cytoplasm"/>
    <property type="evidence" value="ECO:0007669"/>
    <property type="project" value="TreeGrafter"/>
</dbReference>
<evidence type="ECO:0000313" key="3">
    <source>
        <dbReference type="Proteomes" id="UP001258207"/>
    </source>
</evidence>
<dbReference type="GO" id="GO:0008999">
    <property type="term" value="F:protein-N-terminal-alanine acetyltransferase activity"/>
    <property type="evidence" value="ECO:0007669"/>
    <property type="project" value="TreeGrafter"/>
</dbReference>
<protein>
    <submittedName>
        <fullName evidence="2">GNAT family protein</fullName>
        <ecNumber evidence="2">2.-.-.-</ecNumber>
    </submittedName>
</protein>
<evidence type="ECO:0000313" key="2">
    <source>
        <dbReference type="EMBL" id="WNC11699.1"/>
    </source>
</evidence>
<dbReference type="RefSeq" id="WP_310792960.1">
    <property type="nucleotide sequence ID" value="NZ_CP134081.1"/>
</dbReference>
<proteinExistence type="predicted"/>
<keyword evidence="2" id="KW-0808">Transferase</keyword>
<gene>
    <name evidence="2" type="ORF">RI108_09935</name>
</gene>
<dbReference type="EMBL" id="CP134081">
    <property type="protein sequence ID" value="WNC11699.1"/>
    <property type="molecule type" value="Genomic_DNA"/>
</dbReference>
<organism evidence="2 3">
    <name type="scientific">Pseudomonas coleopterorum</name>
    <dbReference type="NCBI Taxonomy" id="1605838"/>
    <lineage>
        <taxon>Bacteria</taxon>
        <taxon>Pseudomonadati</taxon>
        <taxon>Pseudomonadota</taxon>
        <taxon>Gammaproteobacteria</taxon>
        <taxon>Pseudomonadales</taxon>
        <taxon>Pseudomonadaceae</taxon>
        <taxon>Pseudomonas</taxon>
    </lineage>
</organism>
<dbReference type="PANTHER" id="PTHR43441">
    <property type="entry name" value="RIBOSOMAL-PROTEIN-SERINE ACETYLTRANSFERASE"/>
    <property type="match status" value="1"/>
</dbReference>
<dbReference type="Pfam" id="PF13302">
    <property type="entry name" value="Acetyltransf_3"/>
    <property type="match status" value="1"/>
</dbReference>
<dbReference type="PROSITE" id="PS51186">
    <property type="entry name" value="GNAT"/>
    <property type="match status" value="1"/>
</dbReference>
<dbReference type="SUPFAM" id="SSF55729">
    <property type="entry name" value="Acyl-CoA N-acyltransferases (Nat)"/>
    <property type="match status" value="1"/>
</dbReference>
<evidence type="ECO:0000259" key="1">
    <source>
        <dbReference type="PROSITE" id="PS51186"/>
    </source>
</evidence>
<reference evidence="2" key="1">
    <citation type="submission" date="2023-09" db="EMBL/GenBank/DDBJ databases">
        <title>First report of Pseudomonas coleopterorum DJ13 causing leaf spot on Rhododendron pulchrum Sweet in China.</title>
        <authorList>
            <person name="Zhang Y."/>
        </authorList>
    </citation>
    <scope>NUCLEOTIDE SEQUENCE</scope>
    <source>
        <strain evidence="2">DJ13</strain>
    </source>
</reference>
<dbReference type="EC" id="2.-.-.-" evidence="2"/>
<dbReference type="Gene3D" id="3.40.630.30">
    <property type="match status" value="1"/>
</dbReference>
<dbReference type="InterPro" id="IPR016181">
    <property type="entry name" value="Acyl_CoA_acyltransferase"/>
</dbReference>
<sequence>MQETEFRAVEPQGSQRKAIFTEGQMPLLTARVQIVAPEPALAQLLADALNASYETHRLFLVWSRPRWELTDTRDTLQRAQSDFVRHDAEKKCFLLTREHPQQLVGCIGFTPKADGSHEIGYWANQSFQGRGLMREALTALIAQLPGAHLYLTTSSANTASRQLAESVGFRLVRTLVGDRRSDVFGVCDTLVFKLGDAHWLEASS</sequence>
<dbReference type="GO" id="GO:1990189">
    <property type="term" value="F:protein N-terminal-serine acetyltransferase activity"/>
    <property type="evidence" value="ECO:0007669"/>
    <property type="project" value="TreeGrafter"/>
</dbReference>
<dbReference type="InterPro" id="IPR051908">
    <property type="entry name" value="Ribosomal_N-acetyltransferase"/>
</dbReference>
<dbReference type="Proteomes" id="UP001258207">
    <property type="component" value="Chromosome"/>
</dbReference>
<name>A0AAJ6MV98_9PSED</name>
<dbReference type="InterPro" id="IPR000182">
    <property type="entry name" value="GNAT_dom"/>
</dbReference>
<accession>A0AAJ6MV98</accession>